<dbReference type="GO" id="GO:0005634">
    <property type="term" value="C:nucleus"/>
    <property type="evidence" value="ECO:0007669"/>
    <property type="project" value="TreeGrafter"/>
</dbReference>
<dbReference type="Proteomes" id="UP000504635">
    <property type="component" value="Unplaced"/>
</dbReference>
<reference evidence="2" key="1">
    <citation type="submission" date="2025-08" db="UniProtKB">
        <authorList>
            <consortium name="RefSeq"/>
        </authorList>
    </citation>
    <scope>IDENTIFICATION</scope>
    <source>
        <tissue evidence="2">Gonads</tissue>
    </source>
</reference>
<dbReference type="RefSeq" id="XP_030766024.1">
    <property type="nucleotide sequence ID" value="XM_030910164.1"/>
</dbReference>
<dbReference type="PANTHER" id="PTHR46191">
    <property type="match status" value="1"/>
</dbReference>
<organism evidence="1 2">
    <name type="scientific">Sitophilus oryzae</name>
    <name type="common">Rice weevil</name>
    <name type="synonym">Curculio oryzae</name>
    <dbReference type="NCBI Taxonomy" id="7048"/>
    <lineage>
        <taxon>Eukaryota</taxon>
        <taxon>Metazoa</taxon>
        <taxon>Ecdysozoa</taxon>
        <taxon>Arthropoda</taxon>
        <taxon>Hexapoda</taxon>
        <taxon>Insecta</taxon>
        <taxon>Pterygota</taxon>
        <taxon>Neoptera</taxon>
        <taxon>Endopterygota</taxon>
        <taxon>Coleoptera</taxon>
        <taxon>Polyphaga</taxon>
        <taxon>Cucujiformia</taxon>
        <taxon>Curculionidae</taxon>
        <taxon>Dryophthorinae</taxon>
        <taxon>Sitophilus</taxon>
    </lineage>
</organism>
<evidence type="ECO:0000313" key="2">
    <source>
        <dbReference type="RefSeq" id="XP_030766024.1"/>
    </source>
</evidence>
<dbReference type="Pfam" id="PF00702">
    <property type="entry name" value="Hydrolase"/>
    <property type="match status" value="1"/>
</dbReference>
<dbReference type="PRINTS" id="PR00413">
    <property type="entry name" value="HADHALOGNASE"/>
</dbReference>
<accession>A0A6J2YRW5</accession>
<dbReference type="CDD" id="cd16415">
    <property type="entry name" value="HAD_dREG-2_like"/>
    <property type="match status" value="1"/>
</dbReference>
<dbReference type="KEGG" id="soy:115890052"/>
<sequence length="262" mass="29710">MNLSKLKLVTFDVTGTLLRLRTVPGQQYGEIGAMYGVVADNNALNKSFKEQFIRMSNEHPNFGLATGLGWENWWTTVAKETFKSSKLPFDDDKLDKVASHLLEMYKTSACWQHCYGIPALLSYIQSKNIPMGVVSNFDPRIHTILTNMKLKDYFKFVISSYEVGVLKPNKEIFDLALEKSEENQIKPEECLHIGDKASLDYQGAKQWGWNAYLISDKNLTSLQAKYDFIDPNHVFGSAYQLHIGLMKNSGDSLPTPEQEIPT</sequence>
<dbReference type="AlphaFoldDB" id="A0A6J2YRW5"/>
<dbReference type="InterPro" id="IPR036412">
    <property type="entry name" value="HAD-like_sf"/>
</dbReference>
<proteinExistence type="predicted"/>
<dbReference type="PANTHER" id="PTHR46191:SF2">
    <property type="entry name" value="HALOACID DEHALOGENASE-LIKE HYDROLASE DOMAIN-CONTAINING PROTEIN 3"/>
    <property type="match status" value="1"/>
</dbReference>
<name>A0A6J2YRW5_SITOR</name>
<dbReference type="InterPro" id="IPR044924">
    <property type="entry name" value="HAD-SF_hydro_IA_REG-2-like_cap"/>
</dbReference>
<dbReference type="SFLD" id="SFLDG01129">
    <property type="entry name" value="C1.5:_HAD__Beta-PGM__Phosphata"/>
    <property type="match status" value="1"/>
</dbReference>
<dbReference type="InterPro" id="IPR023214">
    <property type="entry name" value="HAD_sf"/>
</dbReference>
<keyword evidence="1" id="KW-1185">Reference proteome</keyword>
<evidence type="ECO:0000313" key="1">
    <source>
        <dbReference type="Proteomes" id="UP000504635"/>
    </source>
</evidence>
<dbReference type="SFLD" id="SFLDS00003">
    <property type="entry name" value="Haloacid_Dehalogenase"/>
    <property type="match status" value="1"/>
</dbReference>
<dbReference type="SUPFAM" id="SSF56784">
    <property type="entry name" value="HAD-like"/>
    <property type="match status" value="1"/>
</dbReference>
<dbReference type="InterPro" id="IPR051828">
    <property type="entry name" value="HAD-like_hydrolase_domain"/>
</dbReference>
<dbReference type="NCBIfam" id="TIGR01549">
    <property type="entry name" value="HAD-SF-IA-v1"/>
    <property type="match status" value="1"/>
</dbReference>
<dbReference type="InterPro" id="IPR006439">
    <property type="entry name" value="HAD-SF_hydro_IA"/>
</dbReference>
<dbReference type="NCBIfam" id="TIGR02252">
    <property type="entry name" value="DREG-2"/>
    <property type="match status" value="1"/>
</dbReference>
<dbReference type="Gene3D" id="1.10.150.720">
    <property type="entry name" value="Haloacid dehalogenase-like hydrolase"/>
    <property type="match status" value="1"/>
</dbReference>
<dbReference type="GeneID" id="115890052"/>
<protein>
    <submittedName>
        <fullName evidence="2">Rhythmically expressed gene 2 protein</fullName>
    </submittedName>
</protein>
<dbReference type="InParanoid" id="A0A6J2YRW5"/>
<dbReference type="CTD" id="38075"/>
<dbReference type="InterPro" id="IPR011949">
    <property type="entry name" value="HAD-SF_hydro_IA_REG-2-like"/>
</dbReference>
<dbReference type="FunCoup" id="A0A6J2YRW5">
    <property type="interactions" value="490"/>
</dbReference>
<dbReference type="OrthoDB" id="444127at2759"/>
<dbReference type="Gene3D" id="3.40.50.1000">
    <property type="entry name" value="HAD superfamily/HAD-like"/>
    <property type="match status" value="1"/>
</dbReference>
<gene>
    <name evidence="2" type="primary">LOC115890052</name>
</gene>